<evidence type="ECO:0000313" key="2">
    <source>
        <dbReference type="Proteomes" id="UP000762676"/>
    </source>
</evidence>
<protein>
    <submittedName>
        <fullName evidence="1">Uncharacterized protein</fullName>
    </submittedName>
</protein>
<proteinExistence type="predicted"/>
<sequence length="86" mass="9844">MASQLPGPSLCLQPEKNTHLQNKVHRRYQTKIIRHRAGHCMLFHHLHRLRGPHIGDCPNGMGKQWLRTCSPALSPFSDPQSRDMAN</sequence>
<gene>
    <name evidence="1" type="ORF">ElyMa_003194700</name>
</gene>
<organism evidence="1 2">
    <name type="scientific">Elysia marginata</name>
    <dbReference type="NCBI Taxonomy" id="1093978"/>
    <lineage>
        <taxon>Eukaryota</taxon>
        <taxon>Metazoa</taxon>
        <taxon>Spiralia</taxon>
        <taxon>Lophotrochozoa</taxon>
        <taxon>Mollusca</taxon>
        <taxon>Gastropoda</taxon>
        <taxon>Heterobranchia</taxon>
        <taxon>Euthyneura</taxon>
        <taxon>Panpulmonata</taxon>
        <taxon>Sacoglossa</taxon>
        <taxon>Placobranchoidea</taxon>
        <taxon>Plakobranchidae</taxon>
        <taxon>Elysia</taxon>
    </lineage>
</organism>
<evidence type="ECO:0000313" key="1">
    <source>
        <dbReference type="EMBL" id="GFS15719.1"/>
    </source>
</evidence>
<dbReference type="EMBL" id="BMAT01006594">
    <property type="protein sequence ID" value="GFS15719.1"/>
    <property type="molecule type" value="Genomic_DNA"/>
</dbReference>
<comment type="caution">
    <text evidence="1">The sequence shown here is derived from an EMBL/GenBank/DDBJ whole genome shotgun (WGS) entry which is preliminary data.</text>
</comment>
<keyword evidence="2" id="KW-1185">Reference proteome</keyword>
<dbReference type="Proteomes" id="UP000762676">
    <property type="component" value="Unassembled WGS sequence"/>
</dbReference>
<dbReference type="AlphaFoldDB" id="A0AAV4IYW4"/>
<name>A0AAV4IYW4_9GAST</name>
<reference evidence="1 2" key="1">
    <citation type="journal article" date="2021" name="Elife">
        <title>Chloroplast acquisition without the gene transfer in kleptoplastic sea slugs, Plakobranchus ocellatus.</title>
        <authorList>
            <person name="Maeda T."/>
            <person name="Takahashi S."/>
            <person name="Yoshida T."/>
            <person name="Shimamura S."/>
            <person name="Takaki Y."/>
            <person name="Nagai Y."/>
            <person name="Toyoda A."/>
            <person name="Suzuki Y."/>
            <person name="Arimoto A."/>
            <person name="Ishii H."/>
            <person name="Satoh N."/>
            <person name="Nishiyama T."/>
            <person name="Hasebe M."/>
            <person name="Maruyama T."/>
            <person name="Minagawa J."/>
            <person name="Obokata J."/>
            <person name="Shigenobu S."/>
        </authorList>
    </citation>
    <scope>NUCLEOTIDE SEQUENCE [LARGE SCALE GENOMIC DNA]</scope>
</reference>
<accession>A0AAV4IYW4</accession>